<comment type="caution">
    <text evidence="1">The sequence shown here is derived from an EMBL/GenBank/DDBJ whole genome shotgun (WGS) entry which is preliminary data.</text>
</comment>
<evidence type="ECO:0000313" key="2">
    <source>
        <dbReference type="Proteomes" id="UP000018849"/>
    </source>
</evidence>
<dbReference type="Proteomes" id="UP000018849">
    <property type="component" value="Unassembled WGS sequence"/>
</dbReference>
<dbReference type="AlphaFoldDB" id="A0A656JJV7"/>
<gene>
    <name evidence="1" type="ORF">A245_44410</name>
</gene>
<reference evidence="1 2" key="1">
    <citation type="journal article" date="2013" name="PLoS Pathog.">
        <title>Genomic analysis of the Kiwifruit pathogen Pseudomonas syringae pv. actinidiae provides insight into the origins of an emergent plant disease.</title>
        <authorList>
            <person name="McCann H.C."/>
            <person name="Rikkerink E.H."/>
            <person name="Bertels F."/>
            <person name="Fiers M."/>
            <person name="Lu A."/>
            <person name="Rees-George J."/>
            <person name="Andersen M.T."/>
            <person name="Gleave A.P."/>
            <person name="Haubold B."/>
            <person name="Wohlers M.W."/>
            <person name="Guttman D.S."/>
            <person name="Wang P.W."/>
            <person name="Straub C."/>
            <person name="Vanneste J.L."/>
            <person name="Rainey P.B."/>
            <person name="Templeton M.D."/>
        </authorList>
    </citation>
    <scope>NUCLEOTIDE SEQUENCE [LARGE SCALE GENOMIC DNA]</scope>
    <source>
        <strain evidence="1 2">ICMP 19096</strain>
    </source>
</reference>
<sequence>MLSNNISFESATKEAKEAIIKKIKTFNSLGLIIIGDSLTDDAYEIGIDDLSTLLELFLEIPQHTYFFPEDISWIACLSLEGQLDFGGSNN</sequence>
<evidence type="ECO:0000313" key="1">
    <source>
        <dbReference type="EMBL" id="EPN32137.1"/>
    </source>
</evidence>
<name>A0A656JJV7_PSESF</name>
<dbReference type="EMBL" id="AOKF01003761">
    <property type="protein sequence ID" value="EPN32137.1"/>
    <property type="molecule type" value="Genomic_DNA"/>
</dbReference>
<accession>A0A656JJV7</accession>
<organism evidence="1 2">
    <name type="scientific">Pseudomonas syringae pv. actinidiae ICMP 19096</name>
    <dbReference type="NCBI Taxonomy" id="1194405"/>
    <lineage>
        <taxon>Bacteria</taxon>
        <taxon>Pseudomonadati</taxon>
        <taxon>Pseudomonadota</taxon>
        <taxon>Gammaproteobacteria</taxon>
        <taxon>Pseudomonadales</taxon>
        <taxon>Pseudomonadaceae</taxon>
        <taxon>Pseudomonas</taxon>
        <taxon>Pseudomonas syringae</taxon>
    </lineage>
</organism>
<protein>
    <submittedName>
        <fullName evidence="1">Uncharacterized protein</fullName>
    </submittedName>
</protein>
<proteinExistence type="predicted"/>